<feature type="transmembrane region" description="Helical" evidence="8">
    <location>
        <begin position="57"/>
        <end position="77"/>
    </location>
</feature>
<feature type="transmembrane region" description="Helical" evidence="8">
    <location>
        <begin position="643"/>
        <end position="665"/>
    </location>
</feature>
<keyword evidence="4 8" id="KW-0812">Transmembrane</keyword>
<feature type="transmembrane region" description="Helical" evidence="8">
    <location>
        <begin position="677"/>
        <end position="696"/>
    </location>
</feature>
<evidence type="ECO:0000313" key="10">
    <source>
        <dbReference type="RefSeq" id="XP_071938053.1"/>
    </source>
</evidence>
<evidence type="ECO:0000256" key="8">
    <source>
        <dbReference type="SAM" id="Phobius"/>
    </source>
</evidence>
<feature type="transmembrane region" description="Helical" evidence="8">
    <location>
        <begin position="18"/>
        <end position="37"/>
    </location>
</feature>
<keyword evidence="7" id="KW-0961">Cell wall biogenesis/degradation</keyword>
<dbReference type="Gene3D" id="3.90.550.10">
    <property type="entry name" value="Spore Coat Polysaccharide Biosynthesis Protein SpsA, Chain A"/>
    <property type="match status" value="2"/>
</dbReference>
<organism evidence="9 10">
    <name type="scientific">Coffea arabica</name>
    <name type="common">Arabian coffee</name>
    <dbReference type="NCBI Taxonomy" id="13443"/>
    <lineage>
        <taxon>Eukaryota</taxon>
        <taxon>Viridiplantae</taxon>
        <taxon>Streptophyta</taxon>
        <taxon>Embryophyta</taxon>
        <taxon>Tracheophyta</taxon>
        <taxon>Spermatophyta</taxon>
        <taxon>Magnoliopsida</taxon>
        <taxon>eudicotyledons</taxon>
        <taxon>Gunneridae</taxon>
        <taxon>Pentapetalae</taxon>
        <taxon>asterids</taxon>
        <taxon>lamiids</taxon>
        <taxon>Gentianales</taxon>
        <taxon>Rubiaceae</taxon>
        <taxon>Ixoroideae</taxon>
        <taxon>Gardenieae complex</taxon>
        <taxon>Bertiereae - Coffeeae clade</taxon>
        <taxon>Coffeeae</taxon>
        <taxon>Coffea</taxon>
    </lineage>
</organism>
<evidence type="ECO:0000256" key="5">
    <source>
        <dbReference type="ARBA" id="ARBA00022989"/>
    </source>
</evidence>
<protein>
    <submittedName>
        <fullName evidence="10">Cellulose synthase-like protein G2 isoform X2</fullName>
    </submittedName>
</protein>
<name>A0ABM4X1Z2_COFAR</name>
<keyword evidence="3" id="KW-0808">Transferase</keyword>
<keyword evidence="5 8" id="KW-1133">Transmembrane helix</keyword>
<accession>A0ABM4X1Z2</accession>
<evidence type="ECO:0000256" key="1">
    <source>
        <dbReference type="ARBA" id="ARBA00004127"/>
    </source>
</evidence>
<dbReference type="Pfam" id="PF03552">
    <property type="entry name" value="Cellulose_synt"/>
    <property type="match status" value="3"/>
</dbReference>
<reference evidence="10" key="1">
    <citation type="submission" date="2025-08" db="UniProtKB">
        <authorList>
            <consortium name="RefSeq"/>
        </authorList>
    </citation>
    <scope>IDENTIFICATION</scope>
    <source>
        <tissue evidence="10">Leaves</tissue>
    </source>
</reference>
<keyword evidence="6 8" id="KW-0472">Membrane</keyword>
<dbReference type="InterPro" id="IPR029044">
    <property type="entry name" value="Nucleotide-diphossugar_trans"/>
</dbReference>
<keyword evidence="2" id="KW-0328">Glycosyltransferase</keyword>
<dbReference type="InterPro" id="IPR005150">
    <property type="entry name" value="Cellulose_synth"/>
</dbReference>
<feature type="transmembrane region" description="Helical" evidence="8">
    <location>
        <begin position="485"/>
        <end position="510"/>
    </location>
</feature>
<dbReference type="PANTHER" id="PTHR13301">
    <property type="entry name" value="X-BOX TRANSCRIPTION FACTOR-RELATED"/>
    <property type="match status" value="1"/>
</dbReference>
<feature type="transmembrane region" description="Helical" evidence="8">
    <location>
        <begin position="611"/>
        <end position="631"/>
    </location>
</feature>
<keyword evidence="9" id="KW-1185">Reference proteome</keyword>
<dbReference type="Proteomes" id="UP001652660">
    <property type="component" value="Chromosome 3c"/>
</dbReference>
<evidence type="ECO:0000313" key="9">
    <source>
        <dbReference type="Proteomes" id="UP001652660"/>
    </source>
</evidence>
<gene>
    <name evidence="10" type="primary">LOC113734237</name>
</gene>
<dbReference type="GeneID" id="113734237"/>
<proteinExistence type="predicted"/>
<sequence length="697" mass="79769">MEDPLPLHSCHVQKSCMIINRSYIFVHGTALLALLYYRVSSLLEIILAESRELPYFVSYLLVFASELVLSFLWFLSISYRWRPVSRSVFPERLPEDQKLPAIDVFICTADPEKEPTVEVMNTVISAMALDYPPDKLHVYLSDDGGSPVTLGALREAWKFARFWLPFCTKYGIKTRCPEAYFSKDDDCDGSLSRSSSIEFIDDKKEIEKQYAVFKERVLRIQENTSTASKDHPPSIELRVSSMLSNSPYILILDCDMYCNDSSSARQAMCFHLDKTISPKLAYVQFPQKFHNISSEDIYDSQLRLCFSHMWYGADGLKGPTFTGTCFYMKRMALYGTSQLQKDANLAQLQKVFGPSNDFIISIYQKNHTNGREFFITVLEEMDLLASCSYEKDTEWGEEACFRYLSVVEDFFTSFMLQCKGWTSVYINPPKPSFLGSATTNLSDYLVQHTRWYTGLVDIVLSKYSPLIYGAPRMSSVLQCMYISHIAYYFLNFFPLWCLAIIPQLCLLQGIPLYPEISNPFFLVFVFVFLSSNLKDIQEVLADGFSIRPWIYDQRMWMIRSVGCYIYSFLNAIQVKIGMRKASFKPTNKVADEGQFKRYLSGIYDFQASTMFIAPICTLVILNVTSLLLGAVKIVVTGNYDQMFIQAFISFFIVALQYPVIAAMFFRKDSGRISESSATLSALLAAIILFIGSLLFMY</sequence>
<comment type="subcellular location">
    <subcellularLocation>
        <location evidence="1">Endomembrane system</location>
        <topology evidence="1">Multi-pass membrane protein</topology>
    </subcellularLocation>
</comment>
<dbReference type="SUPFAM" id="SSF53448">
    <property type="entry name" value="Nucleotide-diphospho-sugar transferases"/>
    <property type="match status" value="1"/>
</dbReference>
<dbReference type="RefSeq" id="XP_071938053.1">
    <property type="nucleotide sequence ID" value="XM_072081952.1"/>
</dbReference>
<evidence type="ECO:0000256" key="7">
    <source>
        <dbReference type="ARBA" id="ARBA00023316"/>
    </source>
</evidence>
<evidence type="ECO:0000256" key="2">
    <source>
        <dbReference type="ARBA" id="ARBA00022676"/>
    </source>
</evidence>
<feature type="transmembrane region" description="Helical" evidence="8">
    <location>
        <begin position="516"/>
        <end position="533"/>
    </location>
</feature>
<evidence type="ECO:0000256" key="4">
    <source>
        <dbReference type="ARBA" id="ARBA00022692"/>
    </source>
</evidence>
<evidence type="ECO:0000256" key="6">
    <source>
        <dbReference type="ARBA" id="ARBA00023136"/>
    </source>
</evidence>
<evidence type="ECO:0000256" key="3">
    <source>
        <dbReference type="ARBA" id="ARBA00022679"/>
    </source>
</evidence>